<dbReference type="PANTHER" id="PTHR38834:SF3">
    <property type="entry name" value="SOLUTE-BINDING PROTEIN FAMILY 3_N-TERMINAL DOMAIN-CONTAINING PROTEIN"/>
    <property type="match status" value="1"/>
</dbReference>
<accession>A0A7X0NJF0</accession>
<dbReference type="Proteomes" id="UP000537141">
    <property type="component" value="Unassembled WGS sequence"/>
</dbReference>
<evidence type="ECO:0000259" key="1">
    <source>
        <dbReference type="Pfam" id="PF00497"/>
    </source>
</evidence>
<proteinExistence type="predicted"/>
<feature type="domain" description="Solute-binding protein family 3/N-terminal" evidence="1">
    <location>
        <begin position="31"/>
        <end position="233"/>
    </location>
</feature>
<dbReference type="Pfam" id="PF00497">
    <property type="entry name" value="SBP_bac_3"/>
    <property type="match status" value="1"/>
</dbReference>
<dbReference type="RefSeq" id="WP_184425663.1">
    <property type="nucleotide sequence ID" value="NZ_AP027362.1"/>
</dbReference>
<sequence>MTKLTFLIVYGLLSLSTIPMYSYAQKVDVFTENFPPFQTYQDNRLDGIATQKVKKILQNANLQPEFYIVPWARAFNSAKKTKNTLVFSMQRSPEREQYFHWLEVVTKIENGFVSLKKRNIKLNSLDEAKHYLTAVALDSYPYEYLISQGFSEDKNLLVVSSRETQLNLFLSGKVDFVFLDLYHMKERLLSRNLPPTIIEHALKLPEWTKELYLAINKDSDPELVNKLKSAVKKHTSP</sequence>
<keyword evidence="3" id="KW-1185">Reference proteome</keyword>
<evidence type="ECO:0000313" key="2">
    <source>
        <dbReference type="EMBL" id="MBB6544493.1"/>
    </source>
</evidence>
<evidence type="ECO:0000313" key="3">
    <source>
        <dbReference type="Proteomes" id="UP000537141"/>
    </source>
</evidence>
<dbReference type="AlphaFoldDB" id="A0A7X0NJF0"/>
<dbReference type="EMBL" id="JACHHU010000030">
    <property type="protein sequence ID" value="MBB6544493.1"/>
    <property type="molecule type" value="Genomic_DNA"/>
</dbReference>
<dbReference type="Gene3D" id="3.40.190.10">
    <property type="entry name" value="Periplasmic binding protein-like II"/>
    <property type="match status" value="2"/>
</dbReference>
<organism evidence="2 3">
    <name type="scientific">Thalassotalea piscium</name>
    <dbReference type="NCBI Taxonomy" id="1230533"/>
    <lineage>
        <taxon>Bacteria</taxon>
        <taxon>Pseudomonadati</taxon>
        <taxon>Pseudomonadota</taxon>
        <taxon>Gammaproteobacteria</taxon>
        <taxon>Alteromonadales</taxon>
        <taxon>Colwelliaceae</taxon>
        <taxon>Thalassotalea</taxon>
    </lineage>
</organism>
<protein>
    <submittedName>
        <fullName evidence="2">Polar amino acid transport system substrate-binding protein</fullName>
    </submittedName>
</protein>
<dbReference type="PANTHER" id="PTHR38834">
    <property type="entry name" value="PERIPLASMIC SUBSTRATE BINDING PROTEIN FAMILY 3"/>
    <property type="match status" value="1"/>
</dbReference>
<comment type="caution">
    <text evidence="2">The sequence shown here is derived from an EMBL/GenBank/DDBJ whole genome shotgun (WGS) entry which is preliminary data.</text>
</comment>
<dbReference type="SUPFAM" id="SSF53850">
    <property type="entry name" value="Periplasmic binding protein-like II"/>
    <property type="match status" value="1"/>
</dbReference>
<dbReference type="InterPro" id="IPR001638">
    <property type="entry name" value="Solute-binding_3/MltF_N"/>
</dbReference>
<name>A0A7X0NJF0_9GAMM</name>
<gene>
    <name evidence="2" type="ORF">HNQ55_003026</name>
</gene>
<reference evidence="2 3" key="1">
    <citation type="submission" date="2020-08" db="EMBL/GenBank/DDBJ databases">
        <title>Genomic Encyclopedia of Type Strains, Phase IV (KMG-IV): sequencing the most valuable type-strain genomes for metagenomic binning, comparative biology and taxonomic classification.</title>
        <authorList>
            <person name="Goeker M."/>
        </authorList>
    </citation>
    <scope>NUCLEOTIDE SEQUENCE [LARGE SCALE GENOMIC DNA]</scope>
    <source>
        <strain evidence="2 3">DSM 26287</strain>
    </source>
</reference>